<evidence type="ECO:0000313" key="2">
    <source>
        <dbReference type="Proteomes" id="UP000887116"/>
    </source>
</evidence>
<name>A0A8X6HJ65_TRICU</name>
<sequence>MVLFSIKKTIIPGIFPRQTVSSSYLPNSKNTFVRMVGKKGWNLAKGRGILLKAFGDIHRSLNRALMRHFSAVFYQLLRFPGVSLGRRREVFLFFDQPVF</sequence>
<organism evidence="1 2">
    <name type="scientific">Trichonephila clavata</name>
    <name type="common">Joro spider</name>
    <name type="synonym">Nephila clavata</name>
    <dbReference type="NCBI Taxonomy" id="2740835"/>
    <lineage>
        <taxon>Eukaryota</taxon>
        <taxon>Metazoa</taxon>
        <taxon>Ecdysozoa</taxon>
        <taxon>Arthropoda</taxon>
        <taxon>Chelicerata</taxon>
        <taxon>Arachnida</taxon>
        <taxon>Araneae</taxon>
        <taxon>Araneomorphae</taxon>
        <taxon>Entelegynae</taxon>
        <taxon>Araneoidea</taxon>
        <taxon>Nephilidae</taxon>
        <taxon>Trichonephila</taxon>
    </lineage>
</organism>
<dbReference type="EMBL" id="BMAO01035502">
    <property type="protein sequence ID" value="GFR04084.1"/>
    <property type="molecule type" value="Genomic_DNA"/>
</dbReference>
<gene>
    <name evidence="1" type="ORF">TNCT_718271</name>
</gene>
<accession>A0A8X6HJ65</accession>
<dbReference type="AlphaFoldDB" id="A0A8X6HJ65"/>
<dbReference type="Proteomes" id="UP000887116">
    <property type="component" value="Unassembled WGS sequence"/>
</dbReference>
<evidence type="ECO:0000313" key="1">
    <source>
        <dbReference type="EMBL" id="GFR04084.1"/>
    </source>
</evidence>
<reference evidence="1" key="1">
    <citation type="submission" date="2020-07" db="EMBL/GenBank/DDBJ databases">
        <title>Multicomponent nature underlies the extraordinary mechanical properties of spider dragline silk.</title>
        <authorList>
            <person name="Kono N."/>
            <person name="Nakamura H."/>
            <person name="Mori M."/>
            <person name="Yoshida Y."/>
            <person name="Ohtoshi R."/>
            <person name="Malay A.D."/>
            <person name="Moran D.A.P."/>
            <person name="Tomita M."/>
            <person name="Numata K."/>
            <person name="Arakawa K."/>
        </authorList>
    </citation>
    <scope>NUCLEOTIDE SEQUENCE</scope>
</reference>
<proteinExistence type="predicted"/>
<protein>
    <submittedName>
        <fullName evidence="1">Uncharacterized protein</fullName>
    </submittedName>
</protein>
<keyword evidence="2" id="KW-1185">Reference proteome</keyword>
<comment type="caution">
    <text evidence="1">The sequence shown here is derived from an EMBL/GenBank/DDBJ whole genome shotgun (WGS) entry which is preliminary data.</text>
</comment>